<sequence>MSVISLSSEDEDDLLFNYEEEEEKPLQNIQQVFLDESTPVKFEDTSVNPEETSPNESILGGVFEEIGVDEDPLIKGGSDVEEEAPSIVYEFEKFKNNFESELADTIVGEFSTPYLVEKRKHSLLREEFSDSLTQINVDIDTCSRVASYDKIKTIQTDINKTKLKRIAENISAVLKTTGIPANSRTESKTSDDKSEPYSHKVLTNESSSVLPISNVVNQDIIITPNKTSRHRGSYPRKSLSRKTSTSNASKKRDNCDIVSRIDTVKNQTKSSKVQELKSSKGKGRKSNKCPATVENTDISNDITNTENSGTVDNIVIDQTSKSNKQNNSPPERKNPGRMPGWKKCNQLPNVIVNVNTHISPEKKDSSNTVVTRCEIPVGSDSKEHDYILSEVKPTVSSVKSKRRKTDNENNSVDNFSDNEIVGKKRGKRKTLNKPNHEENEGVTKGNKNNKSVKENGQEASLNNTNSVENSCKTGTDESLDIANKNSLDRLFTENGMVDYIRNIVKHTLNELNGTNATPKTPSYPKENNLFYTLNKATAISSEEKGVNVHNEITNNTEGIDNFKGPLVQHVTQSNEGGYCESLNESKRNGTEKNLNSNKVNTNNIGLGLVVSDAMANPSSFSCETREKYPDTLSKHAVDKSQLKTDFVKLYTNIFDEE</sequence>
<feature type="compositionally biased region" description="Polar residues" evidence="1">
    <location>
        <begin position="293"/>
        <end position="329"/>
    </location>
</feature>
<feature type="compositionally biased region" description="Polar residues" evidence="1">
    <location>
        <begin position="408"/>
        <end position="417"/>
    </location>
</feature>
<evidence type="ECO:0000313" key="2">
    <source>
        <dbReference type="EMBL" id="JAT30731.1"/>
    </source>
</evidence>
<feature type="compositionally biased region" description="Polar residues" evidence="1">
    <location>
        <begin position="457"/>
        <end position="473"/>
    </location>
</feature>
<gene>
    <name evidence="2" type="ORF">g.22908</name>
</gene>
<accession>A0A1B6M476</accession>
<reference evidence="2" key="1">
    <citation type="submission" date="2015-11" db="EMBL/GenBank/DDBJ databases">
        <title>De novo transcriptome assembly of four potential Pierce s Disease insect vectors from Arizona vineyards.</title>
        <authorList>
            <person name="Tassone E.E."/>
        </authorList>
    </citation>
    <scope>NUCLEOTIDE SEQUENCE</scope>
</reference>
<name>A0A1B6M476_9HEMI</name>
<feature type="non-terminal residue" evidence="2">
    <location>
        <position position="657"/>
    </location>
</feature>
<feature type="compositionally biased region" description="Basic and acidic residues" evidence="1">
    <location>
        <begin position="185"/>
        <end position="198"/>
    </location>
</feature>
<feature type="region of interest" description="Disordered" evidence="1">
    <location>
        <begin position="223"/>
        <end position="341"/>
    </location>
</feature>
<feature type="region of interest" description="Disordered" evidence="1">
    <location>
        <begin position="394"/>
        <end position="476"/>
    </location>
</feature>
<organism evidence="2">
    <name type="scientific">Graphocephala atropunctata</name>
    <dbReference type="NCBI Taxonomy" id="36148"/>
    <lineage>
        <taxon>Eukaryota</taxon>
        <taxon>Metazoa</taxon>
        <taxon>Ecdysozoa</taxon>
        <taxon>Arthropoda</taxon>
        <taxon>Hexapoda</taxon>
        <taxon>Insecta</taxon>
        <taxon>Pterygota</taxon>
        <taxon>Neoptera</taxon>
        <taxon>Paraneoptera</taxon>
        <taxon>Hemiptera</taxon>
        <taxon>Auchenorrhyncha</taxon>
        <taxon>Membracoidea</taxon>
        <taxon>Cicadellidae</taxon>
        <taxon>Cicadellinae</taxon>
        <taxon>Cicadellini</taxon>
        <taxon>Graphocephala</taxon>
    </lineage>
</organism>
<evidence type="ECO:0000256" key="1">
    <source>
        <dbReference type="SAM" id="MobiDB-lite"/>
    </source>
</evidence>
<proteinExistence type="predicted"/>
<feature type="compositionally biased region" description="Basic residues" evidence="1">
    <location>
        <begin position="227"/>
        <end position="240"/>
    </location>
</feature>
<dbReference type="EMBL" id="GEBQ01009246">
    <property type="protein sequence ID" value="JAT30731.1"/>
    <property type="molecule type" value="Transcribed_RNA"/>
</dbReference>
<protein>
    <submittedName>
        <fullName evidence="2">Uncharacterized protein</fullName>
    </submittedName>
</protein>
<feature type="region of interest" description="Disordered" evidence="1">
    <location>
        <begin position="181"/>
        <end position="202"/>
    </location>
</feature>
<dbReference type="AlphaFoldDB" id="A0A1B6M476"/>